<name>A0A6A5MGT5_LUPAL</name>
<dbReference type="Gene3D" id="3.30.710.10">
    <property type="entry name" value="Potassium Channel Kv1.1, Chain A"/>
    <property type="match status" value="1"/>
</dbReference>
<dbReference type="EMBL" id="WOCE01000005">
    <property type="protein sequence ID" value="KAE9613255.1"/>
    <property type="molecule type" value="Genomic_DNA"/>
</dbReference>
<protein>
    <recommendedName>
        <fullName evidence="4">SKP1-like protein</fullName>
    </recommendedName>
</protein>
<dbReference type="SMART" id="SM00512">
    <property type="entry name" value="Skp1"/>
    <property type="match status" value="1"/>
</dbReference>
<proteinExistence type="inferred from homology"/>
<gene>
    <name evidence="5" type="ORF">Lalb_Chr05g0215571</name>
</gene>
<keyword evidence="5" id="KW-0418">Kinase</keyword>
<comment type="subunit">
    <text evidence="4">Part of a SCF (SKP1-cullin-F-box) protein ligase complex.</text>
</comment>
<evidence type="ECO:0000313" key="5">
    <source>
        <dbReference type="EMBL" id="KAE9613255.1"/>
    </source>
</evidence>
<dbReference type="InterPro" id="IPR036296">
    <property type="entry name" value="SKP1-like_dim_sf"/>
</dbReference>
<evidence type="ECO:0000313" key="6">
    <source>
        <dbReference type="Proteomes" id="UP000447434"/>
    </source>
</evidence>
<sequence>MAAKSNNTISLKTADGDIYEISPVIAKQMKTVQSFIEEESVELSTVIPLPNVKSVELSKIIEYLNYHYLIEKDSTSSASDDDGKKIFNADFVKEMSHDQMKELILAANYLNVKDLLELMCQTVANVIKNKSVEFVREFFDIVNDLTPEEEEKIRKESQWAFENIDED</sequence>
<accession>A0A6A5MGT5</accession>
<keyword evidence="6" id="KW-1185">Reference proteome</keyword>
<comment type="pathway">
    <text evidence="1 4">Protein modification; protein ubiquitination.</text>
</comment>
<dbReference type="InterPro" id="IPR011333">
    <property type="entry name" value="SKP1/BTB/POZ_sf"/>
</dbReference>
<dbReference type="Proteomes" id="UP000447434">
    <property type="component" value="Chromosome 5"/>
</dbReference>
<dbReference type="SUPFAM" id="SSF81382">
    <property type="entry name" value="Skp1 dimerisation domain-like"/>
    <property type="match status" value="1"/>
</dbReference>
<evidence type="ECO:0000256" key="2">
    <source>
        <dbReference type="ARBA" id="ARBA00009993"/>
    </source>
</evidence>
<keyword evidence="3 4" id="KW-0833">Ubl conjugation pathway</keyword>
<dbReference type="InterPro" id="IPR001232">
    <property type="entry name" value="SKP1-like"/>
</dbReference>
<dbReference type="InterPro" id="IPR016897">
    <property type="entry name" value="SKP1"/>
</dbReference>
<dbReference type="OrthoDB" id="2342932at2759"/>
<dbReference type="InterPro" id="IPR016073">
    <property type="entry name" value="Skp1_comp_POZ"/>
</dbReference>
<dbReference type="SUPFAM" id="SSF54695">
    <property type="entry name" value="POZ domain"/>
    <property type="match status" value="1"/>
</dbReference>
<dbReference type="PIRSF" id="PIRSF028729">
    <property type="entry name" value="E3_ubiquit_lig_SCF_Skp"/>
    <property type="match status" value="1"/>
</dbReference>
<dbReference type="GO" id="GO:0009867">
    <property type="term" value="P:jasmonic acid mediated signaling pathway"/>
    <property type="evidence" value="ECO:0007669"/>
    <property type="project" value="UniProtKB-ARBA"/>
</dbReference>
<dbReference type="AlphaFoldDB" id="A0A6A5MGT5"/>
<dbReference type="PANTHER" id="PTHR11165">
    <property type="entry name" value="SKP1"/>
    <property type="match status" value="1"/>
</dbReference>
<dbReference type="GO" id="GO:0006511">
    <property type="term" value="P:ubiquitin-dependent protein catabolic process"/>
    <property type="evidence" value="ECO:0007669"/>
    <property type="project" value="InterPro"/>
</dbReference>
<dbReference type="GO" id="GO:0016301">
    <property type="term" value="F:kinase activity"/>
    <property type="evidence" value="ECO:0007669"/>
    <property type="project" value="UniProtKB-KW"/>
</dbReference>
<evidence type="ECO:0000256" key="1">
    <source>
        <dbReference type="ARBA" id="ARBA00004906"/>
    </source>
</evidence>
<keyword evidence="5" id="KW-0808">Transferase</keyword>
<organism evidence="5 6">
    <name type="scientific">Lupinus albus</name>
    <name type="common">White lupine</name>
    <name type="synonym">Lupinus termis</name>
    <dbReference type="NCBI Taxonomy" id="3870"/>
    <lineage>
        <taxon>Eukaryota</taxon>
        <taxon>Viridiplantae</taxon>
        <taxon>Streptophyta</taxon>
        <taxon>Embryophyta</taxon>
        <taxon>Tracheophyta</taxon>
        <taxon>Spermatophyta</taxon>
        <taxon>Magnoliopsida</taxon>
        <taxon>eudicotyledons</taxon>
        <taxon>Gunneridae</taxon>
        <taxon>Pentapetalae</taxon>
        <taxon>rosids</taxon>
        <taxon>fabids</taxon>
        <taxon>Fabales</taxon>
        <taxon>Fabaceae</taxon>
        <taxon>Papilionoideae</taxon>
        <taxon>50 kb inversion clade</taxon>
        <taxon>genistoids sensu lato</taxon>
        <taxon>core genistoids</taxon>
        <taxon>Genisteae</taxon>
        <taxon>Lupinus</taxon>
    </lineage>
</organism>
<dbReference type="Pfam" id="PF03931">
    <property type="entry name" value="Skp1_POZ"/>
    <property type="match status" value="1"/>
</dbReference>
<comment type="caution">
    <text evidence="5">The sequence shown here is derived from an EMBL/GenBank/DDBJ whole genome shotgun (WGS) entry which is preliminary data.</text>
</comment>
<comment type="similarity">
    <text evidence="2 4">Belongs to the SKP1 family.</text>
</comment>
<reference evidence="6" key="1">
    <citation type="journal article" date="2020" name="Nat. Commun.">
        <title>Genome sequence of the cluster root forming white lupin.</title>
        <authorList>
            <person name="Hufnagel B."/>
            <person name="Marques A."/>
            <person name="Soriano A."/>
            <person name="Marques L."/>
            <person name="Divol F."/>
            <person name="Doumas P."/>
            <person name="Sallet E."/>
            <person name="Mancinotti D."/>
            <person name="Carrere S."/>
            <person name="Marande W."/>
            <person name="Arribat S."/>
            <person name="Keller J."/>
            <person name="Huneau C."/>
            <person name="Blein T."/>
            <person name="Aime D."/>
            <person name="Laguerre M."/>
            <person name="Taylor J."/>
            <person name="Schubert V."/>
            <person name="Nelson M."/>
            <person name="Geu-Flores F."/>
            <person name="Crespi M."/>
            <person name="Gallardo-Guerrero K."/>
            <person name="Delaux P.-M."/>
            <person name="Salse J."/>
            <person name="Berges H."/>
            <person name="Guyot R."/>
            <person name="Gouzy J."/>
            <person name="Peret B."/>
        </authorList>
    </citation>
    <scope>NUCLEOTIDE SEQUENCE [LARGE SCALE GENOMIC DNA]</scope>
    <source>
        <strain evidence="6">cv. Amiga</strain>
    </source>
</reference>
<dbReference type="InterPro" id="IPR016072">
    <property type="entry name" value="Skp1_comp_dimer"/>
</dbReference>
<dbReference type="Pfam" id="PF01466">
    <property type="entry name" value="Skp1"/>
    <property type="match status" value="1"/>
</dbReference>
<comment type="function">
    <text evidence="4">Involved in ubiquitination and subsequent proteasomal degradation of target proteins. Together with CUL1, RBX1 and a F-box protein, it forms a SCF E3 ubiquitin ligase complex. The functional specificity of this complex depends on the type of F-box protein. In the SCF complex, it serves as an adapter that links the F-box protein to CUL1.</text>
</comment>
<evidence type="ECO:0000256" key="3">
    <source>
        <dbReference type="ARBA" id="ARBA00022786"/>
    </source>
</evidence>
<evidence type="ECO:0000256" key="4">
    <source>
        <dbReference type="PIRNR" id="PIRNR028729"/>
    </source>
</evidence>
<dbReference type="UniPathway" id="UPA00143"/>
<dbReference type="GO" id="GO:0016567">
    <property type="term" value="P:protein ubiquitination"/>
    <property type="evidence" value="ECO:0007669"/>
    <property type="project" value="UniProtKB-UniRule"/>
</dbReference>